<dbReference type="InterPro" id="IPR006860">
    <property type="entry name" value="FecR"/>
</dbReference>
<dbReference type="FunFam" id="2.60.120.1440:FF:000001">
    <property type="entry name" value="Putative anti-sigma factor"/>
    <property type="match status" value="1"/>
</dbReference>
<dbReference type="Pfam" id="PF04773">
    <property type="entry name" value="FecR"/>
    <property type="match status" value="1"/>
</dbReference>
<dbReference type="STRING" id="927665.HMPREF1535_01187"/>
<evidence type="ECO:0000259" key="2">
    <source>
        <dbReference type="Pfam" id="PF04773"/>
    </source>
</evidence>
<dbReference type="InterPro" id="IPR032508">
    <property type="entry name" value="FecR_C"/>
</dbReference>
<dbReference type="GO" id="GO:0016989">
    <property type="term" value="F:sigma factor antagonist activity"/>
    <property type="evidence" value="ECO:0007669"/>
    <property type="project" value="TreeGrafter"/>
</dbReference>
<dbReference type="Gene3D" id="2.60.120.1440">
    <property type="match status" value="1"/>
</dbReference>
<comment type="caution">
    <text evidence="4">The sequence shown here is derived from an EMBL/GenBank/DDBJ whole genome shotgun (WGS) entry which is preliminary data.</text>
</comment>
<dbReference type="InterPro" id="IPR012373">
    <property type="entry name" value="Ferrdict_sens_TM"/>
</dbReference>
<evidence type="ECO:0000259" key="3">
    <source>
        <dbReference type="Pfam" id="PF16344"/>
    </source>
</evidence>
<reference evidence="4 5" key="1">
    <citation type="submission" date="2013-04" db="EMBL/GenBank/DDBJ databases">
        <title>The Genome Sequence of Parabacteroides goldsteinii DSM 19448.</title>
        <authorList>
            <consortium name="The Broad Institute Genomics Platform"/>
            <person name="Earl A."/>
            <person name="Ward D."/>
            <person name="Feldgarden M."/>
            <person name="Gevers D."/>
            <person name="Martens E."/>
            <person name="Sakamoto M."/>
            <person name="Benno Y."/>
            <person name="Song Y."/>
            <person name="Liu C."/>
            <person name="Lee J."/>
            <person name="Bolanos M."/>
            <person name="Vaisanen M.L."/>
            <person name="Finegold S.M."/>
            <person name="Walker B."/>
            <person name="Young S."/>
            <person name="Zeng Q."/>
            <person name="Gargeya S."/>
            <person name="Fitzgerald M."/>
            <person name="Haas B."/>
            <person name="Abouelleil A."/>
            <person name="Allen A.W."/>
            <person name="Alvarado L."/>
            <person name="Arachchi H.M."/>
            <person name="Berlin A.M."/>
            <person name="Chapman S.B."/>
            <person name="Gainer-Dewar J."/>
            <person name="Goldberg J."/>
            <person name="Griggs A."/>
            <person name="Gujja S."/>
            <person name="Hansen M."/>
            <person name="Howarth C."/>
            <person name="Imamovic A."/>
            <person name="Ireland A."/>
            <person name="Larimer J."/>
            <person name="McCowan C."/>
            <person name="Murphy C."/>
            <person name="Pearson M."/>
            <person name="Poon T.W."/>
            <person name="Priest M."/>
            <person name="Roberts A."/>
            <person name="Saif S."/>
            <person name="Shea T."/>
            <person name="Sisk P."/>
            <person name="Sykes S."/>
            <person name="Wortman J."/>
            <person name="Nusbaum C."/>
            <person name="Birren B."/>
        </authorList>
    </citation>
    <scope>NUCLEOTIDE SEQUENCE [LARGE SCALE GENOMIC DNA]</scope>
    <source>
        <strain evidence="4 5">DSM 19448</strain>
    </source>
</reference>
<name>A0A0F5JJI8_9BACT</name>
<dbReference type="PANTHER" id="PTHR30273">
    <property type="entry name" value="PERIPLASMIC SIGNAL SENSOR AND SIGMA FACTOR ACTIVATOR FECR-RELATED"/>
    <property type="match status" value="1"/>
</dbReference>
<dbReference type="AlphaFoldDB" id="A0A0F5JJI8"/>
<accession>A0A0F5JJI8</accession>
<keyword evidence="1" id="KW-0472">Membrane</keyword>
<dbReference type="Gene3D" id="3.55.50.30">
    <property type="match status" value="1"/>
</dbReference>
<dbReference type="Proteomes" id="UP000033047">
    <property type="component" value="Unassembled WGS sequence"/>
</dbReference>
<protein>
    <recommendedName>
        <fullName evidence="6">FecR protein domain-containing protein</fullName>
    </recommendedName>
</protein>
<feature type="domain" description="FecR protein" evidence="2">
    <location>
        <begin position="123"/>
        <end position="214"/>
    </location>
</feature>
<organism evidence="4 5">
    <name type="scientific">Parabacteroides goldsteinii DSM 19448 = WAL 12034</name>
    <dbReference type="NCBI Taxonomy" id="927665"/>
    <lineage>
        <taxon>Bacteria</taxon>
        <taxon>Pseudomonadati</taxon>
        <taxon>Bacteroidota</taxon>
        <taxon>Bacteroidia</taxon>
        <taxon>Bacteroidales</taxon>
        <taxon>Tannerellaceae</taxon>
        <taxon>Parabacteroides</taxon>
    </lineage>
</organism>
<evidence type="ECO:0000313" key="4">
    <source>
        <dbReference type="EMBL" id="KKB57740.1"/>
    </source>
</evidence>
<dbReference type="HOGENOM" id="CLU_050192_2_3_10"/>
<dbReference type="EMBL" id="AQHV01000008">
    <property type="protein sequence ID" value="KKB57740.1"/>
    <property type="molecule type" value="Genomic_DNA"/>
</dbReference>
<dbReference type="PATRIC" id="fig|927665.4.peg.1212"/>
<dbReference type="RefSeq" id="WP_046145556.1">
    <property type="nucleotide sequence ID" value="NZ_KQ033912.1"/>
</dbReference>
<feature type="domain" description="Protein FecR C-terminal" evidence="3">
    <location>
        <begin position="259"/>
        <end position="329"/>
    </location>
</feature>
<sequence>MANKTIHTLITKFFGNDLPDAIQMSFRKWFVGGTHQQEKEEAMRELWEQVPAEADGRTVQELYRLRCRMEAVGRQVVKRSMYQQALRIAAILLLPLIGAASAWFVMQGEPKVIEPEWTECFVPNGERKQITLSDGSVVWLNSGSLLVYAAKFEGNKRAIYLNGEASFNVAKDPEKPFIVKTSHMDVEALGTVFNVEAYSDSELTVATLEEGKVRVSTDLTADKPIILHPDEQVVYNSLLRTVSKEVVDAGKVMQWKHGYLTFQGASFDYIVKTIERRFDVTINYETGKFAGRSFTMKFRPDEGLNQVLDILKEMVNGLNYRIKDNVIYIN</sequence>
<feature type="transmembrane region" description="Helical" evidence="1">
    <location>
        <begin position="85"/>
        <end position="106"/>
    </location>
</feature>
<dbReference type="PANTHER" id="PTHR30273:SF2">
    <property type="entry name" value="PROTEIN FECR"/>
    <property type="match status" value="1"/>
</dbReference>
<evidence type="ECO:0008006" key="6">
    <source>
        <dbReference type="Google" id="ProtNLM"/>
    </source>
</evidence>
<keyword evidence="1" id="KW-0812">Transmembrane</keyword>
<dbReference type="PIRSF" id="PIRSF018266">
    <property type="entry name" value="FecR"/>
    <property type="match status" value="1"/>
</dbReference>
<proteinExistence type="predicted"/>
<dbReference type="Pfam" id="PF16344">
    <property type="entry name" value="FecR_C"/>
    <property type="match status" value="1"/>
</dbReference>
<evidence type="ECO:0000313" key="5">
    <source>
        <dbReference type="Proteomes" id="UP000033047"/>
    </source>
</evidence>
<keyword evidence="1" id="KW-1133">Transmembrane helix</keyword>
<gene>
    <name evidence="4" type="ORF">HMPREF1535_01187</name>
</gene>
<evidence type="ECO:0000256" key="1">
    <source>
        <dbReference type="SAM" id="Phobius"/>
    </source>
</evidence>